<evidence type="ECO:0000259" key="1">
    <source>
        <dbReference type="PROSITE" id="PS51194"/>
    </source>
</evidence>
<accession>G0PF36</accession>
<dbReference type="AlphaFoldDB" id="G0PF36"/>
<dbReference type="PROSITE" id="PS51194">
    <property type="entry name" value="HELICASE_CTER"/>
    <property type="match status" value="1"/>
</dbReference>
<reference evidence="4" key="1">
    <citation type="submission" date="2011-07" db="EMBL/GenBank/DDBJ databases">
        <authorList>
            <consortium name="Caenorhabditis brenneri Sequencing and Analysis Consortium"/>
            <person name="Wilson R.K."/>
        </authorList>
    </citation>
    <scope>NUCLEOTIDE SEQUENCE [LARGE SCALE GENOMIC DNA]</scope>
    <source>
        <strain evidence="4">PB2801</strain>
    </source>
</reference>
<name>G0PF36_CAEBE</name>
<dbReference type="SUPFAM" id="SSF52540">
    <property type="entry name" value="P-loop containing nucleoside triphosphate hydrolases"/>
    <property type="match status" value="1"/>
</dbReference>
<dbReference type="STRING" id="135651.G0PF36"/>
<proteinExistence type="predicted"/>
<feature type="domain" description="Helicase C-terminal" evidence="1">
    <location>
        <begin position="4"/>
        <end position="171"/>
    </location>
</feature>
<dbReference type="InterPro" id="IPR027417">
    <property type="entry name" value="P-loop_NTPase"/>
</dbReference>
<dbReference type="Gene3D" id="2.170.150.30">
    <property type="entry name" value="RIG-I-like receptor, C-terminal regulatory domain"/>
    <property type="match status" value="1"/>
</dbReference>
<dbReference type="PANTHER" id="PTHR14074">
    <property type="entry name" value="HELICASE WITH DEATH DOMAIN-RELATED"/>
    <property type="match status" value="1"/>
</dbReference>
<dbReference type="Gene3D" id="3.40.50.300">
    <property type="entry name" value="P-loop containing nucleotide triphosphate hydrolases"/>
    <property type="match status" value="2"/>
</dbReference>
<evidence type="ECO:0000313" key="4">
    <source>
        <dbReference type="Proteomes" id="UP000008068"/>
    </source>
</evidence>
<organism evidence="4">
    <name type="scientific">Caenorhabditis brenneri</name>
    <name type="common">Nematode worm</name>
    <dbReference type="NCBI Taxonomy" id="135651"/>
    <lineage>
        <taxon>Eukaryota</taxon>
        <taxon>Metazoa</taxon>
        <taxon>Ecdysozoa</taxon>
        <taxon>Nematoda</taxon>
        <taxon>Chromadorea</taxon>
        <taxon>Rhabditida</taxon>
        <taxon>Rhabditina</taxon>
        <taxon>Rhabditomorpha</taxon>
        <taxon>Rhabditoidea</taxon>
        <taxon>Rhabditidae</taxon>
        <taxon>Peloderinae</taxon>
        <taxon>Caenorhabditis</taxon>
    </lineage>
</organism>
<dbReference type="eggNOG" id="KOG0354">
    <property type="taxonomic scope" value="Eukaryota"/>
</dbReference>
<protein>
    <submittedName>
        <fullName evidence="3">CBN-DRH-1 protein</fullName>
    </submittedName>
</protein>
<dbReference type="SMART" id="SM00490">
    <property type="entry name" value="HELICc"/>
    <property type="match status" value="1"/>
</dbReference>
<dbReference type="OrthoDB" id="416741at2759"/>
<dbReference type="InterPro" id="IPR001650">
    <property type="entry name" value="Helicase_C-like"/>
</dbReference>
<dbReference type="EMBL" id="GL380341">
    <property type="protein sequence ID" value="EGT53488.1"/>
    <property type="molecule type" value="Genomic_DNA"/>
</dbReference>
<evidence type="ECO:0000259" key="2">
    <source>
        <dbReference type="PROSITE" id="PS51789"/>
    </source>
</evidence>
<dbReference type="Proteomes" id="UP000008068">
    <property type="component" value="Unassembled WGS sequence"/>
</dbReference>
<dbReference type="GO" id="GO:0005737">
    <property type="term" value="C:cytoplasm"/>
    <property type="evidence" value="ECO:0007669"/>
    <property type="project" value="TreeGrafter"/>
</dbReference>
<gene>
    <name evidence="3" type="primary">Cbn-drh-1</name>
    <name evidence="3" type="ORF">CAEBREN_19062</name>
</gene>
<keyword evidence="4" id="KW-1185">Reference proteome</keyword>
<evidence type="ECO:0000313" key="3">
    <source>
        <dbReference type="EMBL" id="EGT53488.1"/>
    </source>
</evidence>
<dbReference type="InterPro" id="IPR051363">
    <property type="entry name" value="RLR_Helicase"/>
</dbReference>
<dbReference type="Pfam" id="PF00271">
    <property type="entry name" value="Helicase_C"/>
    <property type="match status" value="1"/>
</dbReference>
<dbReference type="HOGENOM" id="CLU_909816_0_0_1"/>
<feature type="domain" description="RLR CTR" evidence="2">
    <location>
        <begin position="196"/>
        <end position="306"/>
    </location>
</feature>
<dbReference type="PROSITE" id="PS51789">
    <property type="entry name" value="RLR_CTR"/>
    <property type="match status" value="1"/>
</dbReference>
<dbReference type="Pfam" id="PF11648">
    <property type="entry name" value="RIG-I_C-RD"/>
    <property type="match status" value="1"/>
</dbReference>
<dbReference type="InterPro" id="IPR038557">
    <property type="entry name" value="RLR_C_sf"/>
</dbReference>
<dbReference type="PANTHER" id="PTHR14074:SF29">
    <property type="entry name" value="DICER-RELATED HELICASE"/>
    <property type="match status" value="1"/>
</dbReference>
<dbReference type="InterPro" id="IPR021673">
    <property type="entry name" value="RLR_CTR"/>
</dbReference>
<sequence>MLIRVVEYIRLNHGENQNSRVIIFVQTRYEAMTLKNILSENEHLQELDIKTDWIFGMNRTTEGSENSTVSRTEQLEKLKKFANGEVRVLVSTSVAEEGLDISECNLVIKYNYATNVIAHVQRRGRGRANDSKSILITNDEALKKQENANKMKEQMSNIALQTIREQLSQFQLLVDEKTDEIWPKLQYEHTQNVERDRKLKAEDSTYSIECLNCGEEICKSSDIRSRQDCSYFICNPDVWNRVRLVPDKDSTNKYVSGAIRTKYFIPDSIRQMDVIKMRNARSSIRFEINQNGETQIVEAFRVVAQD</sequence>
<dbReference type="InParanoid" id="G0PF36"/>